<evidence type="ECO:0000313" key="11">
    <source>
        <dbReference type="Proteomes" id="UP000324222"/>
    </source>
</evidence>
<keyword evidence="5" id="KW-0862">Zinc</keyword>
<evidence type="ECO:0000256" key="6">
    <source>
        <dbReference type="ARBA" id="ARBA00023242"/>
    </source>
</evidence>
<evidence type="ECO:0000256" key="3">
    <source>
        <dbReference type="ARBA" id="ARBA00022737"/>
    </source>
</evidence>
<accession>A0A5B7CZB1</accession>
<dbReference type="Gene3D" id="3.30.160.60">
    <property type="entry name" value="Classic Zinc Finger"/>
    <property type="match status" value="5"/>
</dbReference>
<protein>
    <submittedName>
        <fullName evidence="10">Histone H4 transcription factor</fullName>
    </submittedName>
</protein>
<name>A0A5B7CZB1_PORTR</name>
<dbReference type="GO" id="GO:0000981">
    <property type="term" value="F:DNA-binding transcription factor activity, RNA polymerase II-specific"/>
    <property type="evidence" value="ECO:0007669"/>
    <property type="project" value="TreeGrafter"/>
</dbReference>
<feature type="domain" description="C2H2-type" evidence="9">
    <location>
        <begin position="430"/>
        <end position="458"/>
    </location>
</feature>
<proteinExistence type="predicted"/>
<feature type="compositionally biased region" description="Polar residues" evidence="8">
    <location>
        <begin position="519"/>
        <end position="531"/>
    </location>
</feature>
<feature type="domain" description="C2H2-type" evidence="9">
    <location>
        <begin position="314"/>
        <end position="341"/>
    </location>
</feature>
<dbReference type="GO" id="GO:0008270">
    <property type="term" value="F:zinc ion binding"/>
    <property type="evidence" value="ECO:0007669"/>
    <property type="project" value="UniProtKB-KW"/>
</dbReference>
<dbReference type="PANTHER" id="PTHR24394">
    <property type="entry name" value="ZINC FINGER PROTEIN"/>
    <property type="match status" value="1"/>
</dbReference>
<evidence type="ECO:0000256" key="1">
    <source>
        <dbReference type="ARBA" id="ARBA00004123"/>
    </source>
</evidence>
<dbReference type="InterPro" id="IPR013087">
    <property type="entry name" value="Znf_C2H2_type"/>
</dbReference>
<dbReference type="SMART" id="SM00355">
    <property type="entry name" value="ZnF_C2H2"/>
    <property type="match status" value="9"/>
</dbReference>
<dbReference type="Pfam" id="PF00096">
    <property type="entry name" value="zf-C2H2"/>
    <property type="match status" value="3"/>
</dbReference>
<sequence>MTRKRKLSDVDAVDEAWDGGEMGHTSPDGVLQEGEILTPNVVASQAHETYTSGEVEGNTIQHHPGSIGAAMAYIYEPISEMVDDPDDVTSQSSVNQDKAKKTKKRVNADARLKNISIACEWNMCTFVFTKVERFIAHITEHLVAIAGPSSSDGYLCYWRECDFACNSKDEMDRHVYFHAFHGKIKSIGLILLEERNEKCILDSSGRNMIPEIPEFFQCMWEDCDVRFASAHDFYCHVLSHVRNTDKMQTNKMMFLCSWDGCTSSFSLRVRLRDHVRSHTQEKIVGCPNCGGIFASNTKFFDHCTRQMPLEAQQYQCSHCSRRYANERLLRDHVRHHINHYKCPECDMTVPNKSALAVHVRYRHRKDKPHKCMECGRGFTNLGDMTRHLSVHSAEPAYSCPFQNCTYKSRSLSSQNKHIRLVHNGLQKRHYACHVCDSKFSLSDSLTKHLIKIHNYEWPVGHTRFRYKQDEDGFFRLQTVRYESIELNQEMANDGEELEIVDSPYASTALSSPVSYSSSQLTPRETVGQGNLRSEEAHNQDPQHALETTDTDNRTTDQEVFMTSQQEPWDKIKTKGIEYQEVLMPAQL</sequence>
<keyword evidence="11" id="KW-1185">Reference proteome</keyword>
<keyword evidence="4 7" id="KW-0863">Zinc-finger</keyword>
<feature type="region of interest" description="Disordered" evidence="8">
    <location>
        <begin position="510"/>
        <end position="553"/>
    </location>
</feature>
<comment type="subcellular location">
    <subcellularLocation>
        <location evidence="1">Nucleus</location>
    </subcellularLocation>
</comment>
<keyword evidence="3" id="KW-0677">Repeat</keyword>
<keyword evidence="2" id="KW-0479">Metal-binding</keyword>
<reference evidence="10 11" key="1">
    <citation type="submission" date="2019-05" db="EMBL/GenBank/DDBJ databases">
        <title>Another draft genome of Portunus trituberculatus and its Hox gene families provides insights of decapod evolution.</title>
        <authorList>
            <person name="Jeong J.-H."/>
            <person name="Song I."/>
            <person name="Kim S."/>
            <person name="Choi T."/>
            <person name="Kim D."/>
            <person name="Ryu S."/>
            <person name="Kim W."/>
        </authorList>
    </citation>
    <scope>NUCLEOTIDE SEQUENCE [LARGE SCALE GENOMIC DNA]</scope>
    <source>
        <tissue evidence="10">Muscle</tissue>
    </source>
</reference>
<dbReference type="PANTHER" id="PTHR24394:SF29">
    <property type="entry name" value="MYONEURIN"/>
    <property type="match status" value="1"/>
</dbReference>
<feature type="domain" description="C2H2-type" evidence="9">
    <location>
        <begin position="369"/>
        <end position="396"/>
    </location>
</feature>
<feature type="domain" description="C2H2-type" evidence="9">
    <location>
        <begin position="340"/>
        <end position="368"/>
    </location>
</feature>
<keyword evidence="6" id="KW-0539">Nucleus</keyword>
<dbReference type="InterPro" id="IPR036236">
    <property type="entry name" value="Znf_C2H2_sf"/>
</dbReference>
<comment type="caution">
    <text evidence="10">The sequence shown here is derived from an EMBL/GenBank/DDBJ whole genome shotgun (WGS) entry which is preliminary data.</text>
</comment>
<dbReference type="PROSITE" id="PS50157">
    <property type="entry name" value="ZINC_FINGER_C2H2_2"/>
    <property type="match status" value="5"/>
</dbReference>
<dbReference type="SUPFAM" id="SSF57667">
    <property type="entry name" value="beta-beta-alpha zinc fingers"/>
    <property type="match status" value="3"/>
</dbReference>
<evidence type="ECO:0000259" key="9">
    <source>
        <dbReference type="PROSITE" id="PS50157"/>
    </source>
</evidence>
<dbReference type="AlphaFoldDB" id="A0A5B7CZB1"/>
<evidence type="ECO:0000256" key="5">
    <source>
        <dbReference type="ARBA" id="ARBA00022833"/>
    </source>
</evidence>
<gene>
    <name evidence="10" type="primary">HINFP</name>
    <name evidence="10" type="ORF">E2C01_007890</name>
</gene>
<dbReference type="GO" id="GO:0005634">
    <property type="term" value="C:nucleus"/>
    <property type="evidence" value="ECO:0007669"/>
    <property type="project" value="UniProtKB-SubCell"/>
</dbReference>
<evidence type="ECO:0000256" key="8">
    <source>
        <dbReference type="SAM" id="MobiDB-lite"/>
    </source>
</evidence>
<evidence type="ECO:0000313" key="10">
    <source>
        <dbReference type="EMBL" id="MPC15107.1"/>
    </source>
</evidence>
<feature type="domain" description="C2H2-type" evidence="9">
    <location>
        <begin position="254"/>
        <end position="283"/>
    </location>
</feature>
<dbReference type="Proteomes" id="UP000324222">
    <property type="component" value="Unassembled WGS sequence"/>
</dbReference>
<dbReference type="EMBL" id="VSRR010000402">
    <property type="protein sequence ID" value="MPC15107.1"/>
    <property type="molecule type" value="Genomic_DNA"/>
</dbReference>
<feature type="region of interest" description="Disordered" evidence="8">
    <location>
        <begin position="84"/>
        <end position="105"/>
    </location>
</feature>
<dbReference type="PROSITE" id="PS00028">
    <property type="entry name" value="ZINC_FINGER_C2H2_1"/>
    <property type="match status" value="7"/>
</dbReference>
<dbReference type="FunFam" id="3.30.160.60:FF:000446">
    <property type="entry name" value="Zinc finger protein"/>
    <property type="match status" value="1"/>
</dbReference>
<evidence type="ECO:0000256" key="2">
    <source>
        <dbReference type="ARBA" id="ARBA00022723"/>
    </source>
</evidence>
<evidence type="ECO:0000256" key="4">
    <source>
        <dbReference type="ARBA" id="ARBA00022771"/>
    </source>
</evidence>
<dbReference type="OrthoDB" id="10260596at2759"/>
<evidence type="ECO:0000256" key="7">
    <source>
        <dbReference type="PROSITE-ProRule" id="PRU00042"/>
    </source>
</evidence>
<organism evidence="10 11">
    <name type="scientific">Portunus trituberculatus</name>
    <name type="common">Swimming crab</name>
    <name type="synonym">Neptunus trituberculatus</name>
    <dbReference type="NCBI Taxonomy" id="210409"/>
    <lineage>
        <taxon>Eukaryota</taxon>
        <taxon>Metazoa</taxon>
        <taxon>Ecdysozoa</taxon>
        <taxon>Arthropoda</taxon>
        <taxon>Crustacea</taxon>
        <taxon>Multicrustacea</taxon>
        <taxon>Malacostraca</taxon>
        <taxon>Eumalacostraca</taxon>
        <taxon>Eucarida</taxon>
        <taxon>Decapoda</taxon>
        <taxon>Pleocyemata</taxon>
        <taxon>Brachyura</taxon>
        <taxon>Eubrachyura</taxon>
        <taxon>Portunoidea</taxon>
        <taxon>Portunidae</taxon>
        <taxon>Portuninae</taxon>
        <taxon>Portunus</taxon>
    </lineage>
</organism>